<dbReference type="AlphaFoldDB" id="S5TE80"/>
<dbReference type="InterPro" id="IPR004860">
    <property type="entry name" value="LAGLIDADG_dom"/>
</dbReference>
<sequence length="356" mass="41578">NQKNVKNNNDINHNIKYKKYIESNYNYLLSSHSNNIKYSPLINNNFRSYLAGLIEGDGTISISKNHNPSINIVFNNKDFKLAEYLLEITQCGRISKKKGNYVLWVISDLVGVYTILTLINGYMRTPKYEYLKIIISWMNNYIIKNKDNKDSRVIKILSQIKLIDIEPLDTSELGSNAWLSGLSDADTNFAINYQKKNGKPKRIRLHYRLEMKQNYDLSINKTINNLNLSNITSSIEDLNYYSILYKISKFFNCSLYSRTRELKLGSSSINKSYFSYTVMTTNNSSNLRVINYFNNYPLLSSKRLDFEAWVSINKFIETNGQSVMPNGSWYFAKSISMDFNKTRTTFNWDHLIFHKF</sequence>
<evidence type="ECO:0000259" key="2">
    <source>
        <dbReference type="Pfam" id="PF00961"/>
    </source>
</evidence>
<feature type="domain" description="Homing endonuclease LAGLIDADG" evidence="2">
    <location>
        <begin position="50"/>
        <end position="131"/>
    </location>
</feature>
<evidence type="ECO:0000313" key="3">
    <source>
        <dbReference type="EMBL" id="AGS44189.1"/>
    </source>
</evidence>
<geneLocation type="mitochondrion" evidence="3"/>
<keyword evidence="3" id="KW-0496">Mitochondrion</keyword>
<keyword evidence="1" id="KW-0812">Transmembrane</keyword>
<feature type="non-terminal residue" evidence="3">
    <location>
        <position position="1"/>
    </location>
</feature>
<protein>
    <recommendedName>
        <fullName evidence="2">Homing endonuclease LAGLIDADG domain-containing protein</fullName>
    </recommendedName>
</protein>
<dbReference type="PANTHER" id="PTHR36181">
    <property type="entry name" value="INTRON-ENCODED ENDONUCLEASE AI3-RELATED"/>
    <property type="match status" value="1"/>
</dbReference>
<dbReference type="GO" id="GO:0005739">
    <property type="term" value="C:mitochondrion"/>
    <property type="evidence" value="ECO:0007669"/>
    <property type="project" value="UniProtKB-ARBA"/>
</dbReference>
<dbReference type="InterPro" id="IPR051289">
    <property type="entry name" value="LAGLIDADG_Endonuclease"/>
</dbReference>
<keyword evidence="1" id="KW-1133">Transmembrane helix</keyword>
<feature type="transmembrane region" description="Helical" evidence="1">
    <location>
        <begin position="101"/>
        <end position="123"/>
    </location>
</feature>
<evidence type="ECO:0000256" key="1">
    <source>
        <dbReference type="SAM" id="Phobius"/>
    </source>
</evidence>
<proteinExistence type="predicted"/>
<feature type="domain" description="Homing endonuclease LAGLIDADG" evidence="2">
    <location>
        <begin position="179"/>
        <end position="312"/>
    </location>
</feature>
<gene>
    <name evidence="3" type="primary">cox1-I1</name>
    <name evidence="3" type="ORF">H731WILSUA-C_052</name>
</gene>
<name>S5TE80_9ASCO</name>
<keyword evidence="1" id="KW-0472">Membrane</keyword>
<dbReference type="Pfam" id="PF00961">
    <property type="entry name" value="LAGLIDADG_1"/>
    <property type="match status" value="2"/>
</dbReference>
<dbReference type="EMBL" id="KC993181">
    <property type="protein sequence ID" value="AGS44189.1"/>
    <property type="molecule type" value="Genomic_DNA"/>
</dbReference>
<dbReference type="FunFam" id="3.10.28.10:FF:000007">
    <property type="entry name" value="Intron-encoded DNA endonuclease aI3"/>
    <property type="match status" value="1"/>
</dbReference>
<reference evidence="3" key="1">
    <citation type="submission" date="2013-04" db="EMBL/GenBank/DDBJ databases">
        <authorList>
            <person name="Hegedusova E."/>
            <person name="Brejova B."/>
            <person name="Nosek J."/>
        </authorList>
    </citation>
    <scope>NUCLEOTIDE SEQUENCE</scope>
    <source>
        <strain evidence="3">CBS 255</strain>
    </source>
</reference>
<dbReference type="InterPro" id="IPR027434">
    <property type="entry name" value="Homing_endonucl"/>
</dbReference>
<accession>S5TE80</accession>
<dbReference type="PANTHER" id="PTHR36181:SF6">
    <property type="entry name" value="INTRON-ENCODED LAGLIDADG ENDONUCLEASE FAMILY PROTEIN"/>
    <property type="match status" value="1"/>
</dbReference>
<dbReference type="GO" id="GO:0004519">
    <property type="term" value="F:endonuclease activity"/>
    <property type="evidence" value="ECO:0007669"/>
    <property type="project" value="InterPro"/>
</dbReference>
<dbReference type="Gene3D" id="3.10.28.10">
    <property type="entry name" value="Homing endonucleases"/>
    <property type="match status" value="2"/>
</dbReference>
<organism evidence="3">
    <name type="scientific">Cyberlindnera suaveolens</name>
    <dbReference type="NCBI Taxonomy" id="907738"/>
    <lineage>
        <taxon>Eukaryota</taxon>
        <taxon>Fungi</taxon>
        <taxon>Dikarya</taxon>
        <taxon>Ascomycota</taxon>
        <taxon>Saccharomycotina</taxon>
        <taxon>Saccharomycetes</taxon>
        <taxon>Phaffomycetales</taxon>
        <taxon>Phaffomycetaceae</taxon>
        <taxon>Cyberlindnera</taxon>
    </lineage>
</organism>
<dbReference type="SUPFAM" id="SSF55608">
    <property type="entry name" value="Homing endonucleases"/>
    <property type="match status" value="2"/>
</dbReference>